<dbReference type="AlphaFoldDB" id="A0AB37ZDV0"/>
<dbReference type="RefSeq" id="WP_090256301.1">
    <property type="nucleotide sequence ID" value="NZ_FMTL01000015.1"/>
</dbReference>
<accession>A0AB37ZDV0</accession>
<name>A0AB37ZDV0_9PSED</name>
<keyword evidence="2" id="KW-1185">Reference proteome</keyword>
<reference evidence="1 2" key="1">
    <citation type="submission" date="2016-10" db="EMBL/GenBank/DDBJ databases">
        <authorList>
            <person name="Varghese N."/>
            <person name="Submissions S."/>
        </authorList>
    </citation>
    <scope>NUCLEOTIDE SEQUENCE [LARGE SCALE GENOMIC DNA]</scope>
    <source>
        <strain evidence="1 2">DSM 17833</strain>
    </source>
</reference>
<gene>
    <name evidence="1" type="ORF">SAMN05216370_0145</name>
</gene>
<protein>
    <submittedName>
        <fullName evidence="1">Uncharacterized protein</fullName>
    </submittedName>
</protein>
<comment type="caution">
    <text evidence="1">The sequence shown here is derived from an EMBL/GenBank/DDBJ whole genome shotgun (WGS) entry which is preliminary data.</text>
</comment>
<evidence type="ECO:0000313" key="2">
    <source>
        <dbReference type="Proteomes" id="UP000242418"/>
    </source>
</evidence>
<dbReference type="EMBL" id="FMTL01000015">
    <property type="protein sequence ID" value="SCW90453.1"/>
    <property type="molecule type" value="Genomic_DNA"/>
</dbReference>
<sequence>MAKAKKVWGYRQDVGETIFHASVMKDAAWGEYRVKFFTDCAHMPQADYHTDDLDDAKATATAEVDRLAKREKRRAQLVEAAIGRLHVELAHDLSDEELSRCLGNCVGAHQLIPLMQEERERGLTIPLRTIDPDTAEALRSAGLPFPSWALN</sequence>
<dbReference type="Proteomes" id="UP000242418">
    <property type="component" value="Unassembled WGS sequence"/>
</dbReference>
<organism evidence="1 2">
    <name type="scientific">Pseudomonas peli</name>
    <dbReference type="NCBI Taxonomy" id="592361"/>
    <lineage>
        <taxon>Bacteria</taxon>
        <taxon>Pseudomonadati</taxon>
        <taxon>Pseudomonadota</taxon>
        <taxon>Gammaproteobacteria</taxon>
        <taxon>Pseudomonadales</taxon>
        <taxon>Pseudomonadaceae</taxon>
        <taxon>Pseudomonas</taxon>
    </lineage>
</organism>
<evidence type="ECO:0000313" key="1">
    <source>
        <dbReference type="EMBL" id="SCW90453.1"/>
    </source>
</evidence>
<proteinExistence type="predicted"/>